<comment type="caution">
    <text evidence="1">The sequence shown here is derived from an EMBL/GenBank/DDBJ whole genome shotgun (WGS) entry which is preliminary data.</text>
</comment>
<proteinExistence type="predicted"/>
<dbReference type="Proteomes" id="UP000823674">
    <property type="component" value="Chromosome A06"/>
</dbReference>
<name>A0ABQ7M7R0_BRACM</name>
<keyword evidence="2" id="KW-1185">Reference proteome</keyword>
<organism evidence="1 2">
    <name type="scientific">Brassica rapa subsp. trilocularis</name>
    <dbReference type="NCBI Taxonomy" id="1813537"/>
    <lineage>
        <taxon>Eukaryota</taxon>
        <taxon>Viridiplantae</taxon>
        <taxon>Streptophyta</taxon>
        <taxon>Embryophyta</taxon>
        <taxon>Tracheophyta</taxon>
        <taxon>Spermatophyta</taxon>
        <taxon>Magnoliopsida</taxon>
        <taxon>eudicotyledons</taxon>
        <taxon>Gunneridae</taxon>
        <taxon>Pentapetalae</taxon>
        <taxon>rosids</taxon>
        <taxon>malvids</taxon>
        <taxon>Brassicales</taxon>
        <taxon>Brassicaceae</taxon>
        <taxon>Brassiceae</taxon>
        <taxon>Brassica</taxon>
    </lineage>
</organism>
<evidence type="ECO:0000313" key="2">
    <source>
        <dbReference type="Proteomes" id="UP000823674"/>
    </source>
</evidence>
<feature type="non-terminal residue" evidence="1">
    <location>
        <position position="197"/>
    </location>
</feature>
<dbReference type="EMBL" id="JADBGQ010000006">
    <property type="protein sequence ID" value="KAG5394617.1"/>
    <property type="molecule type" value="Genomic_DNA"/>
</dbReference>
<accession>A0ABQ7M7R0</accession>
<dbReference type="SUPFAM" id="SSF56219">
    <property type="entry name" value="DNase I-like"/>
    <property type="match status" value="1"/>
</dbReference>
<dbReference type="Gene3D" id="3.60.10.10">
    <property type="entry name" value="Endonuclease/exonuclease/phosphatase"/>
    <property type="match status" value="1"/>
</dbReference>
<gene>
    <name evidence="1" type="primary">A06g508790.1_BraROA</name>
    <name evidence="1" type="ORF">IGI04_024580</name>
</gene>
<evidence type="ECO:0000313" key="1">
    <source>
        <dbReference type="EMBL" id="KAG5394617.1"/>
    </source>
</evidence>
<protein>
    <submittedName>
        <fullName evidence="1">Uncharacterized protein</fullName>
    </submittedName>
</protein>
<dbReference type="InterPro" id="IPR036691">
    <property type="entry name" value="Endo/exonu/phosph_ase_sf"/>
</dbReference>
<reference evidence="1 2" key="1">
    <citation type="submission" date="2021-03" db="EMBL/GenBank/DDBJ databases">
        <authorList>
            <person name="King G.J."/>
            <person name="Bancroft I."/>
            <person name="Baten A."/>
            <person name="Bloomfield J."/>
            <person name="Borpatragohain P."/>
            <person name="He Z."/>
            <person name="Irish N."/>
            <person name="Irwin J."/>
            <person name="Liu K."/>
            <person name="Mauleon R.P."/>
            <person name="Moore J."/>
            <person name="Morris R."/>
            <person name="Ostergaard L."/>
            <person name="Wang B."/>
            <person name="Wells R."/>
        </authorList>
    </citation>
    <scope>NUCLEOTIDE SEQUENCE [LARGE SCALE GENOMIC DNA]</scope>
    <source>
        <strain evidence="1">R-o-18</strain>
        <tissue evidence="1">Leaf</tissue>
    </source>
</reference>
<sequence length="197" mass="22760">MSPHGDTNVMISLFAWNTRGFNKMRKQTALRSWIQSAKPSFGCLIETRVREENSTSILNSALPNWNFLTNYDHHRLGKIWVCWAGDVSQKIVLQDPNETTFEEAADAMTYWNHWAAIEENFLRQKSRIIWLQHGDQNTLFFFKIVQSRTSFNMIRRLTLPSGEIITDLHHIKLMAAAHFESFLQQSPVHVTAGTAPN</sequence>